<dbReference type="AlphaFoldDB" id="A0A7L6N3S8"/>
<feature type="domain" description="HTH tetR-type" evidence="3">
    <location>
        <begin position="3"/>
        <end position="63"/>
    </location>
</feature>
<dbReference type="EMBL" id="CP051151">
    <property type="protein sequence ID" value="QLY40823.1"/>
    <property type="molecule type" value="Genomic_DNA"/>
</dbReference>
<reference evidence="4 5" key="1">
    <citation type="submission" date="2020-04" db="EMBL/GenBank/DDBJ databases">
        <authorList>
            <person name="Zheng R.K."/>
            <person name="Sun C.M."/>
        </authorList>
    </citation>
    <scope>NUCLEOTIDE SEQUENCE [LARGE SCALE GENOMIC DNA]</scope>
    <source>
        <strain evidence="5">zrk29</strain>
    </source>
</reference>
<proteinExistence type="predicted"/>
<dbReference type="RefSeq" id="WP_312031672.1">
    <property type="nucleotide sequence ID" value="NZ_CP051151.1"/>
</dbReference>
<dbReference type="Proteomes" id="UP000512167">
    <property type="component" value="Chromosome"/>
</dbReference>
<evidence type="ECO:0000256" key="1">
    <source>
        <dbReference type="ARBA" id="ARBA00023125"/>
    </source>
</evidence>
<dbReference type="Pfam" id="PF00440">
    <property type="entry name" value="TetR_N"/>
    <property type="match status" value="1"/>
</dbReference>
<organism evidence="4 5">
    <name type="scientific">Hujiaoplasma nucleasis</name>
    <dbReference type="NCBI Taxonomy" id="2725268"/>
    <lineage>
        <taxon>Bacteria</taxon>
        <taxon>Bacillati</taxon>
        <taxon>Mycoplasmatota</taxon>
        <taxon>Mollicutes</taxon>
        <taxon>Candidatus Izemoplasmatales</taxon>
        <taxon>Hujiaoplasmataceae</taxon>
        <taxon>Hujiaoplasma</taxon>
    </lineage>
</organism>
<evidence type="ECO:0000313" key="4">
    <source>
        <dbReference type="EMBL" id="QLY40823.1"/>
    </source>
</evidence>
<evidence type="ECO:0000313" key="5">
    <source>
        <dbReference type="Proteomes" id="UP000512167"/>
    </source>
</evidence>
<dbReference type="PANTHER" id="PTHR43479">
    <property type="entry name" value="ACREF/ENVCD OPERON REPRESSOR-RELATED"/>
    <property type="match status" value="1"/>
</dbReference>
<dbReference type="KEGG" id="tbk:HF295_08125"/>
<dbReference type="Gene3D" id="1.10.357.10">
    <property type="entry name" value="Tetracycline Repressor, domain 2"/>
    <property type="match status" value="1"/>
</dbReference>
<dbReference type="InterPro" id="IPR050624">
    <property type="entry name" value="HTH-type_Tx_Regulator"/>
</dbReference>
<dbReference type="InterPro" id="IPR009057">
    <property type="entry name" value="Homeodomain-like_sf"/>
</dbReference>
<dbReference type="PANTHER" id="PTHR43479:SF11">
    <property type="entry name" value="ACREF_ENVCD OPERON REPRESSOR-RELATED"/>
    <property type="match status" value="1"/>
</dbReference>
<feature type="DNA-binding region" description="H-T-H motif" evidence="2">
    <location>
        <begin position="26"/>
        <end position="45"/>
    </location>
</feature>
<name>A0A7L6N3S8_9MOLU</name>
<gene>
    <name evidence="4" type="ORF">HF295_08125</name>
</gene>
<keyword evidence="1 2" id="KW-0238">DNA-binding</keyword>
<dbReference type="InterPro" id="IPR001647">
    <property type="entry name" value="HTH_TetR"/>
</dbReference>
<protein>
    <submittedName>
        <fullName evidence="4">TetR/AcrR family transcriptional regulator</fullName>
    </submittedName>
</protein>
<evidence type="ECO:0000259" key="3">
    <source>
        <dbReference type="PROSITE" id="PS50977"/>
    </source>
</evidence>
<evidence type="ECO:0000256" key="2">
    <source>
        <dbReference type="PROSITE-ProRule" id="PRU00335"/>
    </source>
</evidence>
<sequence>MNEKKRIHILETAMRLFNLYGFDATPTSKIAKKAKISVGTLFNYFPTKAELIQSIYVEIKIHSRKRYLEELNKNQSNEENILSMWTAVIHWGIHYPEEFKYLEMFSTSPYIHNFGNDETLDTYSKFKETLLKAIDLNHLCINHPAYLLLYIDNALHAATRYLIHHKELIDQEAFIKESFELLWYGLTPKK</sequence>
<accession>A0A7L6N3S8</accession>
<dbReference type="GO" id="GO:0003677">
    <property type="term" value="F:DNA binding"/>
    <property type="evidence" value="ECO:0007669"/>
    <property type="project" value="UniProtKB-UniRule"/>
</dbReference>
<dbReference type="PRINTS" id="PR00455">
    <property type="entry name" value="HTHTETR"/>
</dbReference>
<dbReference type="PROSITE" id="PS50977">
    <property type="entry name" value="HTH_TETR_2"/>
    <property type="match status" value="1"/>
</dbReference>
<dbReference type="SUPFAM" id="SSF46689">
    <property type="entry name" value="Homeodomain-like"/>
    <property type="match status" value="1"/>
</dbReference>
<keyword evidence="5" id="KW-1185">Reference proteome</keyword>